<dbReference type="Proteomes" id="UP000805649">
    <property type="component" value="Unassembled WGS sequence"/>
</dbReference>
<protein>
    <submittedName>
        <fullName evidence="1">Pectinesterase</fullName>
    </submittedName>
</protein>
<reference evidence="1 2" key="1">
    <citation type="journal article" date="2020" name="Phytopathology">
        <title>Genome Sequence Resources of Colletotrichum truncatum, C. plurivorum, C. musicola, and C. sojae: Four Species Pathogenic to Soybean (Glycine max).</title>
        <authorList>
            <person name="Rogerio F."/>
            <person name="Boufleur T.R."/>
            <person name="Ciampi-Guillardi M."/>
            <person name="Sukno S.A."/>
            <person name="Thon M.R."/>
            <person name="Massola Junior N.S."/>
            <person name="Baroncelli R."/>
        </authorList>
    </citation>
    <scope>NUCLEOTIDE SEQUENCE [LARGE SCALE GENOMIC DNA]</scope>
    <source>
        <strain evidence="1 2">CMES1059</strain>
    </source>
</reference>
<sequence length="442" mass="50618">MATTSKCSKGPNDDDLPKRPHLELFNYDPSESNQLSFHIFSQLPVELRLLVWNHALRCNRLLHVTVEEVGDRNLSCHTRYTLLNALGRPMTGNHYRVVIKPRGPFLSRLMRVNRESREATLAFYHVKLPCYLGSNPHSEKRTLSLNLDWDYLKIAAGPSWNNIFIDFIHDLRALDPQGRGLQHLVINDNFSASSTNNESHPRREDIMAFEPPGIDNTAMEAFAATVRNLKSIWFMCVHPGGRALDVLTYTHAHVFNYGFPIFPAFTFFDRPTRDPRNISRDLLKVWGGVHDPREKPFGWRSLLRNLTIDPDELDPSVDVRVMIGSNQEYNVRSRADAIGYLQEEDFEWLRLQWWFRGWEGEGWNGNRPAGCFGTASGLRPSLPSFDGPEVLSVAPRPALGFWLFPPEAFGEMREEESPGWLKIKGIFNLSSDWPDLALAHIN</sequence>
<gene>
    <name evidence="1" type="ORF">CTRU02_207333</name>
</gene>
<evidence type="ECO:0000313" key="2">
    <source>
        <dbReference type="Proteomes" id="UP000805649"/>
    </source>
</evidence>
<evidence type="ECO:0000313" key="1">
    <source>
        <dbReference type="EMBL" id="KAL0937601.1"/>
    </source>
</evidence>
<organism evidence="1 2">
    <name type="scientific">Colletotrichum truncatum</name>
    <name type="common">Anthracnose fungus</name>
    <name type="synonym">Colletotrichum capsici</name>
    <dbReference type="NCBI Taxonomy" id="5467"/>
    <lineage>
        <taxon>Eukaryota</taxon>
        <taxon>Fungi</taxon>
        <taxon>Dikarya</taxon>
        <taxon>Ascomycota</taxon>
        <taxon>Pezizomycotina</taxon>
        <taxon>Sordariomycetes</taxon>
        <taxon>Hypocreomycetidae</taxon>
        <taxon>Glomerellales</taxon>
        <taxon>Glomerellaceae</taxon>
        <taxon>Colletotrichum</taxon>
        <taxon>Colletotrichum truncatum species complex</taxon>
    </lineage>
</organism>
<accession>A0ACC3Z0I3</accession>
<comment type="caution">
    <text evidence="1">The sequence shown here is derived from an EMBL/GenBank/DDBJ whole genome shotgun (WGS) entry which is preliminary data.</text>
</comment>
<dbReference type="EMBL" id="VUJX02000004">
    <property type="protein sequence ID" value="KAL0937601.1"/>
    <property type="molecule type" value="Genomic_DNA"/>
</dbReference>
<proteinExistence type="predicted"/>
<name>A0ACC3Z0I3_COLTU</name>
<keyword evidence="2" id="KW-1185">Reference proteome</keyword>